<dbReference type="GeneID" id="37206715"/>
<evidence type="ECO:0000256" key="1">
    <source>
        <dbReference type="SAM" id="SignalP"/>
    </source>
</evidence>
<reference evidence="2" key="1">
    <citation type="submission" date="2016-12" db="EMBL/GenBank/DDBJ databases">
        <title>The genomes of Aspergillus section Nigri reveals drivers in fungal speciation.</title>
        <authorList>
            <consortium name="DOE Joint Genome Institute"/>
            <person name="Vesth T.C."/>
            <person name="Nybo J."/>
            <person name="Theobald S."/>
            <person name="Brandl J."/>
            <person name="Frisvad J.C."/>
            <person name="Nielsen K.F."/>
            <person name="Lyhne E.K."/>
            <person name="Kogle M.E."/>
            <person name="Kuo A."/>
            <person name="Riley R."/>
            <person name="Clum A."/>
            <person name="Nolan M."/>
            <person name="Lipzen A."/>
            <person name="Salamov A."/>
            <person name="Henrissat B."/>
            <person name="Wiebenga A."/>
            <person name="De Vries R.P."/>
            <person name="Grigoriev I.V."/>
            <person name="Mortensen U.H."/>
            <person name="Andersen M.R."/>
            <person name="Baker S.E."/>
        </authorList>
    </citation>
    <scope>NUCLEOTIDE SEQUENCE [LARGE SCALE GENOMIC DNA]</scope>
    <source>
        <strain evidence="2">CBS 113365</strain>
    </source>
</reference>
<dbReference type="AlphaFoldDB" id="A0A319BTL8"/>
<proteinExistence type="predicted"/>
<dbReference type="RefSeq" id="XP_025568633.1">
    <property type="nucleotide sequence ID" value="XM_025702123.1"/>
</dbReference>
<name>A0A319BTL8_ASPVC</name>
<dbReference type="Proteomes" id="UP000248405">
    <property type="component" value="Unassembled WGS sequence"/>
</dbReference>
<evidence type="ECO:0000313" key="3">
    <source>
        <dbReference type="Proteomes" id="UP000248405"/>
    </source>
</evidence>
<sequence>MRKSLFFLFLSFFFWPCKGVAVHRDQVNGMEGVQCVLSGLRFRCGVDGTSKLVKQTKNPTEVEGVKHVVGARSRSYLRCIVSAQYVSLLFLCITQRWYRLLFVCCS</sequence>
<feature type="signal peptide" evidence="1">
    <location>
        <begin position="1"/>
        <end position="19"/>
    </location>
</feature>
<accession>A0A319BTL8</accession>
<dbReference type="EMBL" id="KZ821614">
    <property type="protein sequence ID" value="PYH74839.1"/>
    <property type="molecule type" value="Genomic_DNA"/>
</dbReference>
<protein>
    <recommendedName>
        <fullName evidence="4">Secreted protein</fullName>
    </recommendedName>
</protein>
<feature type="chain" id="PRO_5016412903" description="Secreted protein" evidence="1">
    <location>
        <begin position="20"/>
        <end position="106"/>
    </location>
</feature>
<gene>
    <name evidence="2" type="ORF">BO88DRAFT_23956</name>
</gene>
<organism evidence="2 3">
    <name type="scientific">Aspergillus vadensis (strain CBS 113365 / IMI 142717 / IBT 24658)</name>
    <dbReference type="NCBI Taxonomy" id="1448311"/>
    <lineage>
        <taxon>Eukaryota</taxon>
        <taxon>Fungi</taxon>
        <taxon>Dikarya</taxon>
        <taxon>Ascomycota</taxon>
        <taxon>Pezizomycotina</taxon>
        <taxon>Eurotiomycetes</taxon>
        <taxon>Eurotiomycetidae</taxon>
        <taxon>Eurotiales</taxon>
        <taxon>Aspergillaceae</taxon>
        <taxon>Aspergillus</taxon>
        <taxon>Aspergillus subgen. Circumdati</taxon>
    </lineage>
</organism>
<keyword evidence="3" id="KW-1185">Reference proteome</keyword>
<evidence type="ECO:0008006" key="4">
    <source>
        <dbReference type="Google" id="ProtNLM"/>
    </source>
</evidence>
<keyword evidence="1" id="KW-0732">Signal</keyword>
<evidence type="ECO:0000313" key="2">
    <source>
        <dbReference type="EMBL" id="PYH74839.1"/>
    </source>
</evidence>